<comment type="function">
    <text evidence="4">Catalyzes the dehydration of D-mannonate.</text>
</comment>
<proteinExistence type="inferred from homology"/>
<evidence type="ECO:0000256" key="6">
    <source>
        <dbReference type="ARBA" id="ARBA00007389"/>
    </source>
</evidence>
<keyword evidence="9" id="KW-0464">Manganese</keyword>
<dbReference type="InterPro" id="IPR004628">
    <property type="entry name" value="Man_deHydtase"/>
</dbReference>
<keyword evidence="8" id="KW-0408">Iron</keyword>
<protein>
    <recommendedName>
        <fullName evidence="7">mannonate dehydratase</fullName>
        <ecNumber evidence="7">4.2.1.8</ecNumber>
    </recommendedName>
</protein>
<gene>
    <name evidence="11" type="ORF">METZ01_LOCUS403635</name>
</gene>
<evidence type="ECO:0000256" key="10">
    <source>
        <dbReference type="ARBA" id="ARBA00023239"/>
    </source>
</evidence>
<sequence length="192" mass="21797">MQESWRWFGPDDTVTLEQIVQAGASGVVTALDHIPTGEVWPIEDILERQEMLRQYGLEWVVVESVPVQQDIKLRQGDYRRIISNYQQTLRNLSSLGIGRVCYNFMPVVDWTRTSLDFELDNASSALRFEMTDFVAYDLFILERPGAEQDYTADVLERAGQRFAELSEAERATLEQNIIAGLPGGEGSYDRAG</sequence>
<dbReference type="Pfam" id="PF03786">
    <property type="entry name" value="UxuA"/>
    <property type="match status" value="1"/>
</dbReference>
<dbReference type="GO" id="GO:0042840">
    <property type="term" value="P:D-glucuronate catabolic process"/>
    <property type="evidence" value="ECO:0007669"/>
    <property type="project" value="TreeGrafter"/>
</dbReference>
<evidence type="ECO:0000256" key="3">
    <source>
        <dbReference type="ARBA" id="ARBA00001954"/>
    </source>
</evidence>
<reference evidence="11" key="1">
    <citation type="submission" date="2018-05" db="EMBL/GenBank/DDBJ databases">
        <authorList>
            <person name="Lanie J.A."/>
            <person name="Ng W.-L."/>
            <person name="Kazmierczak K.M."/>
            <person name="Andrzejewski T.M."/>
            <person name="Davidsen T.M."/>
            <person name="Wayne K.J."/>
            <person name="Tettelin H."/>
            <person name="Glass J.I."/>
            <person name="Rusch D."/>
            <person name="Podicherti R."/>
            <person name="Tsui H.-C.T."/>
            <person name="Winkler M.E."/>
        </authorList>
    </citation>
    <scope>NUCLEOTIDE SEQUENCE</scope>
</reference>
<name>A0A382VY09_9ZZZZ</name>
<dbReference type="EC" id="4.2.1.8" evidence="7"/>
<feature type="non-terminal residue" evidence="11">
    <location>
        <position position="192"/>
    </location>
</feature>
<keyword evidence="10" id="KW-0456">Lyase</keyword>
<dbReference type="GO" id="GO:0030145">
    <property type="term" value="F:manganese ion binding"/>
    <property type="evidence" value="ECO:0007669"/>
    <property type="project" value="TreeGrafter"/>
</dbReference>
<evidence type="ECO:0000256" key="2">
    <source>
        <dbReference type="ARBA" id="ARBA00001936"/>
    </source>
</evidence>
<comment type="similarity">
    <text evidence="6">Belongs to the mannonate dehydratase family.</text>
</comment>
<evidence type="ECO:0000313" key="11">
    <source>
        <dbReference type="EMBL" id="SVD50781.1"/>
    </source>
</evidence>
<dbReference type="NCBIfam" id="TIGR00695">
    <property type="entry name" value="uxuA"/>
    <property type="match status" value="1"/>
</dbReference>
<comment type="cofactor">
    <cofactor evidence="3">
        <name>Fe(2+)</name>
        <dbReference type="ChEBI" id="CHEBI:29033"/>
    </cofactor>
</comment>
<dbReference type="GO" id="GO:0008198">
    <property type="term" value="F:ferrous iron binding"/>
    <property type="evidence" value="ECO:0007669"/>
    <property type="project" value="TreeGrafter"/>
</dbReference>
<dbReference type="InterPro" id="IPR036237">
    <property type="entry name" value="Xyl_isomerase-like_sf"/>
</dbReference>
<evidence type="ECO:0000256" key="8">
    <source>
        <dbReference type="ARBA" id="ARBA00023004"/>
    </source>
</evidence>
<organism evidence="11">
    <name type="scientific">marine metagenome</name>
    <dbReference type="NCBI Taxonomy" id="408172"/>
    <lineage>
        <taxon>unclassified sequences</taxon>
        <taxon>metagenomes</taxon>
        <taxon>ecological metagenomes</taxon>
    </lineage>
</organism>
<dbReference type="GO" id="GO:0008927">
    <property type="term" value="F:mannonate dehydratase activity"/>
    <property type="evidence" value="ECO:0007669"/>
    <property type="project" value="UniProtKB-EC"/>
</dbReference>
<accession>A0A382VY09</accession>
<evidence type="ECO:0000256" key="5">
    <source>
        <dbReference type="ARBA" id="ARBA00004892"/>
    </source>
</evidence>
<comment type="catalytic activity">
    <reaction evidence="1">
        <text>D-mannonate = 2-dehydro-3-deoxy-D-gluconate + H2O</text>
        <dbReference type="Rhea" id="RHEA:20097"/>
        <dbReference type="ChEBI" id="CHEBI:15377"/>
        <dbReference type="ChEBI" id="CHEBI:17767"/>
        <dbReference type="ChEBI" id="CHEBI:57990"/>
        <dbReference type="EC" id="4.2.1.8"/>
    </reaction>
</comment>
<dbReference type="Gene3D" id="3.20.20.150">
    <property type="entry name" value="Divalent-metal-dependent TIM barrel enzymes"/>
    <property type="match status" value="1"/>
</dbReference>
<evidence type="ECO:0000256" key="9">
    <source>
        <dbReference type="ARBA" id="ARBA00023211"/>
    </source>
</evidence>
<dbReference type="NCBIfam" id="NF003027">
    <property type="entry name" value="PRK03906.1"/>
    <property type="match status" value="1"/>
</dbReference>
<dbReference type="SUPFAM" id="SSF51658">
    <property type="entry name" value="Xylose isomerase-like"/>
    <property type="match status" value="1"/>
</dbReference>
<comment type="pathway">
    <text evidence="5">Carbohydrate metabolism; pentose and glucuronate interconversion.</text>
</comment>
<dbReference type="EMBL" id="UINC01155114">
    <property type="protein sequence ID" value="SVD50781.1"/>
    <property type="molecule type" value="Genomic_DNA"/>
</dbReference>
<evidence type="ECO:0000256" key="7">
    <source>
        <dbReference type="ARBA" id="ARBA00012927"/>
    </source>
</evidence>
<dbReference type="PANTHER" id="PTHR30387:SF2">
    <property type="entry name" value="MANNONATE DEHYDRATASE"/>
    <property type="match status" value="1"/>
</dbReference>
<evidence type="ECO:0000256" key="4">
    <source>
        <dbReference type="ARBA" id="ARBA00002713"/>
    </source>
</evidence>
<evidence type="ECO:0000256" key="1">
    <source>
        <dbReference type="ARBA" id="ARBA00001794"/>
    </source>
</evidence>
<dbReference type="PANTHER" id="PTHR30387">
    <property type="entry name" value="MANNONATE DEHYDRATASE"/>
    <property type="match status" value="1"/>
</dbReference>
<dbReference type="AlphaFoldDB" id="A0A382VY09"/>
<comment type="cofactor">
    <cofactor evidence="2">
        <name>Mn(2+)</name>
        <dbReference type="ChEBI" id="CHEBI:29035"/>
    </cofactor>
</comment>